<evidence type="ECO:0000256" key="3">
    <source>
        <dbReference type="ARBA" id="ARBA00022692"/>
    </source>
</evidence>
<dbReference type="PANTHER" id="PTHR32285">
    <property type="entry name" value="PROTEIN TRICHOME BIREFRINGENCE-LIKE 9-RELATED"/>
    <property type="match status" value="1"/>
</dbReference>
<dbReference type="PANTHER" id="PTHR32285:SF36">
    <property type="entry name" value="PROTEIN TRICHOME BIREFRINGENCE-LIKE 38"/>
    <property type="match status" value="1"/>
</dbReference>
<accession>A0A7J6DNI6</accession>
<evidence type="ECO:0000256" key="5">
    <source>
        <dbReference type="ARBA" id="ARBA00022989"/>
    </source>
</evidence>
<organism evidence="9 10">
    <name type="scientific">Cannabis sativa</name>
    <name type="common">Hemp</name>
    <name type="synonym">Marijuana</name>
    <dbReference type="NCBI Taxonomy" id="3483"/>
    <lineage>
        <taxon>Eukaryota</taxon>
        <taxon>Viridiplantae</taxon>
        <taxon>Streptophyta</taxon>
        <taxon>Embryophyta</taxon>
        <taxon>Tracheophyta</taxon>
        <taxon>Spermatophyta</taxon>
        <taxon>Magnoliopsida</taxon>
        <taxon>eudicotyledons</taxon>
        <taxon>Gunneridae</taxon>
        <taxon>Pentapetalae</taxon>
        <taxon>rosids</taxon>
        <taxon>fabids</taxon>
        <taxon>Rosales</taxon>
        <taxon>Cannabaceae</taxon>
        <taxon>Cannabis</taxon>
    </lineage>
</organism>
<dbReference type="GO" id="GO:0016020">
    <property type="term" value="C:membrane"/>
    <property type="evidence" value="ECO:0007669"/>
    <property type="project" value="UniProtKB-SubCell"/>
</dbReference>
<evidence type="ECO:0000259" key="8">
    <source>
        <dbReference type="Pfam" id="PF14416"/>
    </source>
</evidence>
<comment type="caution">
    <text evidence="9">The sequence shown here is derived from an EMBL/GenBank/DDBJ whole genome shotgun (WGS) entry which is preliminary data.</text>
</comment>
<dbReference type="Proteomes" id="UP000583929">
    <property type="component" value="Unassembled WGS sequence"/>
</dbReference>
<dbReference type="Pfam" id="PF13839">
    <property type="entry name" value="PC-Esterase"/>
    <property type="match status" value="2"/>
</dbReference>
<sequence>MSLEDPTKVLLMSTSTKKIINRCNVYKGKWVFDNSYPLYDSKKCPFIRKEFDCQKYGRLDKLYLKYRWKPHGCHLPRINGGDFLERFKGKKIMFVGDSISLNHWQSFLCLLHSALPFGSTIINTQQNGYVSFLFKDYGVSVMLFSSHYLVDIEEEKIGRVLKLGSLKNAKIWNQMDVLIFNTWLWWYRNDSYRPYVPFLTIFLIIKYITCRHGSGLRRTRLVPIHMFDGGDFLKILKGKKIMFIGDSISLDHFESFLCLIHSAIPFDSEIIRETNGSVSSIIFKHYEVSVMLYSSHYLVDIVEEAIGRVLKLDSLNGGDVWKEMDVLIFNTWLWWYRSGETQPWDYVQDGDMILKDMDRMEAFQKGLTTWAKWVNTSVDIEKTRVIFQGISPSHYKGSEWGEPKVTNCGNETEPVSGSIYNGPLPKALFVLSDVLNQIQKPVHLLNITTLSQLRKDGHPSKYNAFKGMDCTHWCIAGVQDTWNQLLYVAINNYNITIS</sequence>
<evidence type="ECO:0000259" key="7">
    <source>
        <dbReference type="Pfam" id="PF13839"/>
    </source>
</evidence>
<dbReference type="Pfam" id="PF14416">
    <property type="entry name" value="PMR5N"/>
    <property type="match status" value="1"/>
</dbReference>
<evidence type="ECO:0000256" key="4">
    <source>
        <dbReference type="ARBA" id="ARBA00022968"/>
    </source>
</evidence>
<keyword evidence="4" id="KW-0735">Signal-anchor</keyword>
<reference evidence="9 10" key="1">
    <citation type="journal article" date="2020" name="bioRxiv">
        <title>Sequence and annotation of 42 cannabis genomes reveals extensive copy number variation in cannabinoid synthesis and pathogen resistance genes.</title>
        <authorList>
            <person name="Mckernan K.J."/>
            <person name="Helbert Y."/>
            <person name="Kane L.T."/>
            <person name="Ebling H."/>
            <person name="Zhang L."/>
            <person name="Liu B."/>
            <person name="Eaton Z."/>
            <person name="Mclaughlin S."/>
            <person name="Kingan S."/>
            <person name="Baybayan P."/>
            <person name="Concepcion G."/>
            <person name="Jordan M."/>
            <person name="Riva A."/>
            <person name="Barbazuk W."/>
            <person name="Harkins T."/>
        </authorList>
    </citation>
    <scope>NUCLEOTIDE SEQUENCE [LARGE SCALE GENOMIC DNA]</scope>
    <source>
        <strain evidence="10">cv. Jamaican Lion 4</strain>
        <tissue evidence="9">Leaf</tissue>
    </source>
</reference>
<proteinExistence type="inferred from homology"/>
<feature type="domain" description="Trichome birefringence-like N-terminal" evidence="8">
    <location>
        <begin position="22"/>
        <end position="74"/>
    </location>
</feature>
<comment type="subcellular location">
    <subcellularLocation>
        <location evidence="1">Membrane</location>
        <topology evidence="1">Single-pass membrane protein</topology>
    </subcellularLocation>
</comment>
<keyword evidence="6" id="KW-0472">Membrane</keyword>
<dbReference type="InterPro" id="IPR029962">
    <property type="entry name" value="TBL"/>
</dbReference>
<comment type="similarity">
    <text evidence="2">Belongs to the PC-esterase family. TBL subfamily.</text>
</comment>
<keyword evidence="5" id="KW-1133">Transmembrane helix</keyword>
<protein>
    <recommendedName>
        <fullName evidence="11">Trichome birefringence-like N-terminal domain-containing protein</fullName>
    </recommendedName>
</protein>
<dbReference type="EMBL" id="JAATIQ010000790">
    <property type="protein sequence ID" value="KAF4347642.1"/>
    <property type="molecule type" value="Genomic_DNA"/>
</dbReference>
<evidence type="ECO:0000256" key="2">
    <source>
        <dbReference type="ARBA" id="ARBA00007727"/>
    </source>
</evidence>
<evidence type="ECO:0000256" key="1">
    <source>
        <dbReference type="ARBA" id="ARBA00004167"/>
    </source>
</evidence>
<keyword evidence="10" id="KW-1185">Reference proteome</keyword>
<evidence type="ECO:0000313" key="9">
    <source>
        <dbReference type="EMBL" id="KAF4347642.1"/>
    </source>
</evidence>
<keyword evidence="3" id="KW-0812">Transmembrane</keyword>
<feature type="domain" description="Trichome birefringence-like C-terminal" evidence="7">
    <location>
        <begin position="226"/>
        <end position="487"/>
    </location>
</feature>
<dbReference type="GO" id="GO:0016413">
    <property type="term" value="F:O-acetyltransferase activity"/>
    <property type="evidence" value="ECO:0007669"/>
    <property type="project" value="InterPro"/>
</dbReference>
<dbReference type="InterPro" id="IPR026057">
    <property type="entry name" value="TBL_C"/>
</dbReference>
<dbReference type="InterPro" id="IPR025846">
    <property type="entry name" value="TBL_N"/>
</dbReference>
<evidence type="ECO:0000256" key="6">
    <source>
        <dbReference type="ARBA" id="ARBA00023136"/>
    </source>
</evidence>
<name>A0A7J6DNI6_CANSA</name>
<dbReference type="GO" id="GO:0005794">
    <property type="term" value="C:Golgi apparatus"/>
    <property type="evidence" value="ECO:0007669"/>
    <property type="project" value="TreeGrafter"/>
</dbReference>
<dbReference type="AlphaFoldDB" id="A0A7J6DNI6"/>
<evidence type="ECO:0008006" key="11">
    <source>
        <dbReference type="Google" id="ProtNLM"/>
    </source>
</evidence>
<evidence type="ECO:0000313" key="10">
    <source>
        <dbReference type="Proteomes" id="UP000583929"/>
    </source>
</evidence>
<gene>
    <name evidence="9" type="ORF">G4B88_024280</name>
</gene>
<feature type="domain" description="Trichome birefringence-like C-terminal" evidence="7">
    <location>
        <begin position="75"/>
        <end position="191"/>
    </location>
</feature>